<feature type="region of interest" description="Disordered" evidence="1">
    <location>
        <begin position="1"/>
        <end position="64"/>
    </location>
</feature>
<evidence type="ECO:0000256" key="2">
    <source>
        <dbReference type="SAM" id="Phobius"/>
    </source>
</evidence>
<feature type="compositionally biased region" description="Low complexity" evidence="1">
    <location>
        <begin position="23"/>
        <end position="53"/>
    </location>
</feature>
<keyword evidence="2" id="KW-0472">Membrane</keyword>
<evidence type="ECO:0000256" key="1">
    <source>
        <dbReference type="SAM" id="MobiDB-lite"/>
    </source>
</evidence>
<dbReference type="EMBL" id="JBBIAA010000027">
    <property type="protein sequence ID" value="MEJ5946617.1"/>
    <property type="molecule type" value="Genomic_DNA"/>
</dbReference>
<dbReference type="RefSeq" id="WP_339575997.1">
    <property type="nucleotide sequence ID" value="NZ_JBBIAA010000027.1"/>
</dbReference>
<dbReference type="Pfam" id="PF18986">
    <property type="entry name" value="DUF5719"/>
    <property type="match status" value="1"/>
</dbReference>
<feature type="compositionally biased region" description="Gly residues" evidence="1">
    <location>
        <begin position="12"/>
        <end position="22"/>
    </location>
</feature>
<sequence length="598" mass="55470">MADGGTSTPTGPVGGAGRGPTGGWTPTAPTGGRSGEGPARAHAPAGAHPTGGPDDPRPPGLRHGPRAFAALASLLLVAATAAVAVASAALDDDAPAAVPAGAGVVEVGTEPGASLLGCAGGPVPLAVPEGTDEDFAVVQSPTDRRLEVVAVGAEGPLRLAGPALAGSATTTGADEVAAAEVAPTDGVAVTGGASGSGGAATASVTGPAGEAAPSLSALSTALTADGDLRGLAASSCAAPSSDAWLVGGSTAEGDSTRVVLVNPGATSAEVSLEVLTPDGLQQPPAGEGLVVPPGQRSEVLLEGLVPGAETLAVHVSSDGGAVAPSLVVTRLAGLVPRGVEVVTPAAAPATEQVVPGVATAGSSTAVLRLAAPGGEPATAQVDVLADAAGSAAAGALSTSVAVPGGQAVDVPLGGVPAGSAGVAVSAGQPVVAAVVVQRTEGADAAGPADLAVAPATEVLAPGAGLALPAGDAGLAAQVLLTNAGDAEATASVVGVAADGGRSPARPVVVAPRSTTTLDPAQLGEGLVGLVVEGVEAATPEGADGDADAEEGSAGPALHAALVLSASAPAGALAVVPPSSVPASAGSTPVLVAPPGRWP</sequence>
<gene>
    <name evidence="3" type="ORF">WDZ17_15065</name>
</gene>
<dbReference type="InterPro" id="IPR043777">
    <property type="entry name" value="DUF5719"/>
</dbReference>
<organism evidence="3 4">
    <name type="scientific">Pseudokineococcus basanitobsidens</name>
    <dbReference type="NCBI Taxonomy" id="1926649"/>
    <lineage>
        <taxon>Bacteria</taxon>
        <taxon>Bacillati</taxon>
        <taxon>Actinomycetota</taxon>
        <taxon>Actinomycetes</taxon>
        <taxon>Kineosporiales</taxon>
        <taxon>Kineosporiaceae</taxon>
        <taxon>Pseudokineococcus</taxon>
    </lineage>
</organism>
<feature type="region of interest" description="Disordered" evidence="1">
    <location>
        <begin position="193"/>
        <end position="212"/>
    </location>
</feature>
<reference evidence="3 4" key="1">
    <citation type="journal article" date="2017" name="Int. J. Syst. Evol. Microbiol.">
        <title>Pseudokineococcus basanitobsidens sp. nov., isolated from volcanic rock.</title>
        <authorList>
            <person name="Lee D.W."/>
            <person name="Park M.Y."/>
            <person name="Kim J.J."/>
            <person name="Kim B.S."/>
        </authorList>
    </citation>
    <scope>NUCLEOTIDE SEQUENCE [LARGE SCALE GENOMIC DNA]</scope>
    <source>
        <strain evidence="3 4">DSM 103726</strain>
    </source>
</reference>
<feature type="transmembrane region" description="Helical" evidence="2">
    <location>
        <begin position="67"/>
        <end position="90"/>
    </location>
</feature>
<name>A0ABU8RND1_9ACTN</name>
<feature type="compositionally biased region" description="Low complexity" evidence="1">
    <location>
        <begin position="1"/>
        <end position="11"/>
    </location>
</feature>
<comment type="caution">
    <text evidence="3">The sequence shown here is derived from an EMBL/GenBank/DDBJ whole genome shotgun (WGS) entry which is preliminary data.</text>
</comment>
<dbReference type="Proteomes" id="UP001387100">
    <property type="component" value="Unassembled WGS sequence"/>
</dbReference>
<keyword evidence="4" id="KW-1185">Reference proteome</keyword>
<feature type="region of interest" description="Disordered" evidence="1">
    <location>
        <begin position="578"/>
        <end position="598"/>
    </location>
</feature>
<keyword evidence="2" id="KW-0812">Transmembrane</keyword>
<feature type="compositionally biased region" description="Low complexity" evidence="1">
    <location>
        <begin position="199"/>
        <end position="212"/>
    </location>
</feature>
<accession>A0ABU8RND1</accession>
<protein>
    <submittedName>
        <fullName evidence="3">DUF5719 family protein</fullName>
    </submittedName>
</protein>
<evidence type="ECO:0000313" key="4">
    <source>
        <dbReference type="Proteomes" id="UP001387100"/>
    </source>
</evidence>
<keyword evidence="2" id="KW-1133">Transmembrane helix</keyword>
<proteinExistence type="predicted"/>
<evidence type="ECO:0000313" key="3">
    <source>
        <dbReference type="EMBL" id="MEJ5946617.1"/>
    </source>
</evidence>